<organism evidence="3 4">
    <name type="scientific">Schaedlerella arabinosiphila</name>
    <dbReference type="NCBI Taxonomy" id="2044587"/>
    <lineage>
        <taxon>Bacteria</taxon>
        <taxon>Bacillati</taxon>
        <taxon>Bacillota</taxon>
        <taxon>Clostridia</taxon>
        <taxon>Lachnospirales</taxon>
        <taxon>Lachnospiraceae</taxon>
        <taxon>Schaedlerella</taxon>
    </lineage>
</organism>
<keyword evidence="4" id="KW-1185">Reference proteome</keyword>
<keyword evidence="1" id="KW-0238">DNA-binding</keyword>
<proteinExistence type="predicted"/>
<dbReference type="PROSITE" id="PS50937">
    <property type="entry name" value="HTH_MERR_2"/>
    <property type="match status" value="1"/>
</dbReference>
<dbReference type="RefSeq" id="WP_125126735.1">
    <property type="nucleotide sequence ID" value="NZ_RHJS01000002.1"/>
</dbReference>
<dbReference type="InterPro" id="IPR009061">
    <property type="entry name" value="DNA-bd_dom_put_sf"/>
</dbReference>
<dbReference type="PANTHER" id="PTHR30204:SF85">
    <property type="entry name" value="MULTIDRUG-EFFLUX TRANSPORTER 2 REGULATOR"/>
    <property type="match status" value="1"/>
</dbReference>
<dbReference type="Pfam" id="PF13411">
    <property type="entry name" value="MerR_1"/>
    <property type="match status" value="1"/>
</dbReference>
<dbReference type="InterPro" id="IPR047057">
    <property type="entry name" value="MerR_fam"/>
</dbReference>
<dbReference type="Gene3D" id="1.10.1660.10">
    <property type="match status" value="1"/>
</dbReference>
<dbReference type="PANTHER" id="PTHR30204">
    <property type="entry name" value="REDOX-CYCLING DRUG-SENSING TRANSCRIPTIONAL ACTIVATOR SOXR"/>
    <property type="match status" value="1"/>
</dbReference>
<dbReference type="Gene3D" id="3.20.80.10">
    <property type="entry name" value="Regulatory factor, effector binding domain"/>
    <property type="match status" value="1"/>
</dbReference>
<dbReference type="InterPro" id="IPR029442">
    <property type="entry name" value="GyrI-like"/>
</dbReference>
<dbReference type="InterPro" id="IPR011256">
    <property type="entry name" value="Reg_factor_effector_dom_sf"/>
</dbReference>
<feature type="domain" description="HTH merR-type" evidence="2">
    <location>
        <begin position="7"/>
        <end position="77"/>
    </location>
</feature>
<dbReference type="Proteomes" id="UP000274920">
    <property type="component" value="Unassembled WGS sequence"/>
</dbReference>
<comment type="caution">
    <text evidence="3">The sequence shown here is derived from an EMBL/GenBank/DDBJ whole genome shotgun (WGS) entry which is preliminary data.</text>
</comment>
<sequence length="284" mass="32843">MIQNEKLLTIGQFAAMHGINKKTLMWYDEIGLFRPAAVNPENGYRCYSYRQSAVLETILLLRELDVSVSEIQDFMKNRSAASLKILLEEKITALDQSIEHLRSLRKTLCSYHEHMETLLTMDLSQIRIVEKEERALVTVEITGETSFEKEVEMITAETKKCQLRRLHDASYGTMLPAESIYGGHFEDHTRLFIEIPDPGASVFTEESAEPRPRESAFHIQPAGRYIQAFHKGPWKEIPRKYREILDFAEAQNLTLYGFSYEMGINENVIERMEDYITQIEIPVS</sequence>
<evidence type="ECO:0000313" key="3">
    <source>
        <dbReference type="EMBL" id="RRK30973.1"/>
    </source>
</evidence>
<dbReference type="SUPFAM" id="SSF46955">
    <property type="entry name" value="Putative DNA-binding domain"/>
    <property type="match status" value="1"/>
</dbReference>
<dbReference type="SUPFAM" id="SSF55136">
    <property type="entry name" value="Probable bacterial effector-binding domain"/>
    <property type="match status" value="1"/>
</dbReference>
<gene>
    <name evidence="3" type="ORF">EBB54_06015</name>
</gene>
<dbReference type="EMBL" id="RHJS01000002">
    <property type="protein sequence ID" value="RRK30973.1"/>
    <property type="molecule type" value="Genomic_DNA"/>
</dbReference>
<name>A0A3R8KY69_9FIRM</name>
<dbReference type="SMART" id="SM00422">
    <property type="entry name" value="HTH_MERR"/>
    <property type="match status" value="1"/>
</dbReference>
<evidence type="ECO:0000256" key="1">
    <source>
        <dbReference type="ARBA" id="ARBA00023125"/>
    </source>
</evidence>
<evidence type="ECO:0000259" key="2">
    <source>
        <dbReference type="PROSITE" id="PS50937"/>
    </source>
</evidence>
<dbReference type="AlphaFoldDB" id="A0A3R8KY69"/>
<accession>A0A3R8KY69</accession>
<evidence type="ECO:0000313" key="4">
    <source>
        <dbReference type="Proteomes" id="UP000274920"/>
    </source>
</evidence>
<protein>
    <submittedName>
        <fullName evidence="3">MerR family transcriptional regulator</fullName>
    </submittedName>
</protein>
<dbReference type="GO" id="GO:0003700">
    <property type="term" value="F:DNA-binding transcription factor activity"/>
    <property type="evidence" value="ECO:0007669"/>
    <property type="project" value="InterPro"/>
</dbReference>
<reference evidence="3" key="1">
    <citation type="submission" date="2018-10" db="EMBL/GenBank/DDBJ databases">
        <title>Schaedlerella arabinophila gen. nov. sp. nov., isolated from the mouse intestinal tract and comparative analysis with the genome of the closely related altered Schaedler flora strain ASF502.</title>
        <authorList>
            <person name="Miyake S."/>
            <person name="Soh M."/>
            <person name="Seedorf H."/>
        </authorList>
    </citation>
    <scope>NUCLEOTIDE SEQUENCE [LARGE SCALE GENOMIC DNA]</scope>
    <source>
        <strain evidence="3">DSM 106076</strain>
    </source>
</reference>
<dbReference type="Pfam" id="PF06445">
    <property type="entry name" value="GyrI-like"/>
    <property type="match status" value="1"/>
</dbReference>
<dbReference type="GO" id="GO:0003677">
    <property type="term" value="F:DNA binding"/>
    <property type="evidence" value="ECO:0007669"/>
    <property type="project" value="UniProtKB-KW"/>
</dbReference>
<dbReference type="InterPro" id="IPR000551">
    <property type="entry name" value="MerR-type_HTH_dom"/>
</dbReference>